<keyword evidence="7" id="KW-0472">Membrane</keyword>
<dbReference type="SUPFAM" id="SSF58104">
    <property type="entry name" value="Methyl-accepting chemotaxis protein (MCP) signaling domain"/>
    <property type="match status" value="1"/>
</dbReference>
<feature type="domain" description="HAMP" evidence="10">
    <location>
        <begin position="303"/>
        <end position="356"/>
    </location>
</feature>
<comment type="caution">
    <text evidence="11">The sequence shown here is derived from an EMBL/GenBank/DDBJ whole genome shotgun (WGS) entry which is preliminary data.</text>
</comment>
<evidence type="ECO:0000313" key="12">
    <source>
        <dbReference type="Proteomes" id="UP000188879"/>
    </source>
</evidence>
<dbReference type="Pfam" id="PF14827">
    <property type="entry name" value="dCache_3"/>
    <property type="match status" value="1"/>
</dbReference>
<comment type="subcellular location">
    <subcellularLocation>
        <location evidence="1">Cell inner membrane</location>
        <topology evidence="1">Multi-pass membrane protein</topology>
    </subcellularLocation>
</comment>
<dbReference type="PROSITE" id="PS50885">
    <property type="entry name" value="HAMP"/>
    <property type="match status" value="1"/>
</dbReference>
<dbReference type="AlphaFoldDB" id="A0A1V2H102"/>
<feature type="domain" description="Methyl-accepting transducer" evidence="8">
    <location>
        <begin position="397"/>
        <end position="619"/>
    </location>
</feature>
<evidence type="ECO:0000313" key="11">
    <source>
        <dbReference type="EMBL" id="ONG50442.1"/>
    </source>
</evidence>
<keyword evidence="7" id="KW-0812">Transmembrane</keyword>
<evidence type="ECO:0000259" key="9">
    <source>
        <dbReference type="PROSITE" id="PS50192"/>
    </source>
</evidence>
<dbReference type="PROSITE" id="PS50111">
    <property type="entry name" value="CHEMOTAXIS_TRANSDUC_2"/>
    <property type="match status" value="1"/>
</dbReference>
<keyword evidence="3 5" id="KW-0807">Transducer</keyword>
<dbReference type="InterPro" id="IPR029151">
    <property type="entry name" value="Sensor-like_sf"/>
</dbReference>
<evidence type="ECO:0000256" key="4">
    <source>
        <dbReference type="ARBA" id="ARBA00029447"/>
    </source>
</evidence>
<evidence type="ECO:0000256" key="5">
    <source>
        <dbReference type="PROSITE-ProRule" id="PRU00284"/>
    </source>
</evidence>
<comment type="similarity">
    <text evidence="4">Belongs to the methyl-accepting chemotaxis (MCP) protein family.</text>
</comment>
<dbReference type="RefSeq" id="WP_076958725.1">
    <property type="nucleotide sequence ID" value="NZ_MLCO01000188.1"/>
</dbReference>
<dbReference type="GO" id="GO:0005886">
    <property type="term" value="C:plasma membrane"/>
    <property type="evidence" value="ECO:0007669"/>
    <property type="project" value="UniProtKB-SubCell"/>
</dbReference>
<dbReference type="Gene3D" id="1.10.287.950">
    <property type="entry name" value="Methyl-accepting chemotaxis protein"/>
    <property type="match status" value="1"/>
</dbReference>
<evidence type="ECO:0000256" key="6">
    <source>
        <dbReference type="SAM" id="Coils"/>
    </source>
</evidence>
<accession>A0A1V2H102</accession>
<dbReference type="PANTHER" id="PTHR32089">
    <property type="entry name" value="METHYL-ACCEPTING CHEMOTAXIS PROTEIN MCPB"/>
    <property type="match status" value="1"/>
</dbReference>
<proteinExistence type="inferred from homology"/>
<dbReference type="InterPro" id="IPR003660">
    <property type="entry name" value="HAMP_dom"/>
</dbReference>
<dbReference type="SMART" id="SM00304">
    <property type="entry name" value="HAMP"/>
    <property type="match status" value="1"/>
</dbReference>
<dbReference type="CDD" id="cd06225">
    <property type="entry name" value="HAMP"/>
    <property type="match status" value="1"/>
</dbReference>
<keyword evidence="2" id="KW-1003">Cell membrane</keyword>
<evidence type="ECO:0000256" key="1">
    <source>
        <dbReference type="ARBA" id="ARBA00004429"/>
    </source>
</evidence>
<dbReference type="PROSITE" id="PS50192">
    <property type="entry name" value="T_SNARE"/>
    <property type="match status" value="1"/>
</dbReference>
<keyword evidence="7" id="KW-1133">Transmembrane helix</keyword>
<dbReference type="InterPro" id="IPR029150">
    <property type="entry name" value="dCache_3"/>
</dbReference>
<feature type="coiled-coil region" evidence="6">
    <location>
        <begin position="351"/>
        <end position="378"/>
    </location>
</feature>
<evidence type="ECO:0000256" key="7">
    <source>
        <dbReference type="SAM" id="Phobius"/>
    </source>
</evidence>
<dbReference type="Proteomes" id="UP000188879">
    <property type="component" value="Unassembled WGS sequence"/>
</dbReference>
<dbReference type="PANTHER" id="PTHR32089:SF112">
    <property type="entry name" value="LYSOZYME-LIKE PROTEIN-RELATED"/>
    <property type="match status" value="1"/>
</dbReference>
<feature type="transmembrane region" description="Helical" evidence="7">
    <location>
        <begin position="283"/>
        <end position="303"/>
    </location>
</feature>
<evidence type="ECO:0000256" key="2">
    <source>
        <dbReference type="ARBA" id="ARBA00022519"/>
    </source>
</evidence>
<dbReference type="InterPro" id="IPR004089">
    <property type="entry name" value="MCPsignal_dom"/>
</dbReference>
<keyword evidence="12" id="KW-1185">Reference proteome</keyword>
<evidence type="ECO:0000259" key="10">
    <source>
        <dbReference type="PROSITE" id="PS50885"/>
    </source>
</evidence>
<dbReference type="EMBL" id="MLCO01000188">
    <property type="protein sequence ID" value="ONG50442.1"/>
    <property type="molecule type" value="Genomic_DNA"/>
</dbReference>
<feature type="domain" description="T-SNARE coiled-coil homology" evidence="9">
    <location>
        <begin position="549"/>
        <end position="611"/>
    </location>
</feature>
<dbReference type="OrthoDB" id="1776073at2"/>
<protein>
    <recommendedName>
        <fullName evidence="13">Chemotaxis protein</fullName>
    </recommendedName>
</protein>
<dbReference type="SMART" id="SM00283">
    <property type="entry name" value="MA"/>
    <property type="match status" value="1"/>
</dbReference>
<evidence type="ECO:0000256" key="3">
    <source>
        <dbReference type="ARBA" id="ARBA00023224"/>
    </source>
</evidence>
<dbReference type="SUPFAM" id="SSF103190">
    <property type="entry name" value="Sensory domain-like"/>
    <property type="match status" value="1"/>
</dbReference>
<organism evidence="11 12">
    <name type="scientific">Teichococcus deserti</name>
    <dbReference type="NCBI Taxonomy" id="1817963"/>
    <lineage>
        <taxon>Bacteria</taxon>
        <taxon>Pseudomonadati</taxon>
        <taxon>Pseudomonadota</taxon>
        <taxon>Alphaproteobacteria</taxon>
        <taxon>Acetobacterales</taxon>
        <taxon>Roseomonadaceae</taxon>
        <taxon>Roseomonas</taxon>
    </lineage>
</organism>
<feature type="coiled-coil region" evidence="6">
    <location>
        <begin position="433"/>
        <end position="460"/>
    </location>
</feature>
<dbReference type="Pfam" id="PF00672">
    <property type="entry name" value="HAMP"/>
    <property type="match status" value="1"/>
</dbReference>
<reference evidence="11 12" key="1">
    <citation type="submission" date="2016-10" db="EMBL/GenBank/DDBJ databases">
        <title>Draft Genome sequence of Roseomonas sp. strain M3.</title>
        <authorList>
            <person name="Subhash Y."/>
            <person name="Lee S."/>
        </authorList>
    </citation>
    <scope>NUCLEOTIDE SEQUENCE [LARGE SCALE GENOMIC DNA]</scope>
    <source>
        <strain evidence="11 12">M3</strain>
    </source>
</reference>
<evidence type="ECO:0008006" key="13">
    <source>
        <dbReference type="Google" id="ProtNLM"/>
    </source>
</evidence>
<dbReference type="GO" id="GO:0007165">
    <property type="term" value="P:signal transduction"/>
    <property type="evidence" value="ECO:0007669"/>
    <property type="project" value="UniProtKB-KW"/>
</dbReference>
<name>A0A1V2H102_9PROT</name>
<keyword evidence="2" id="KW-0997">Cell inner membrane</keyword>
<gene>
    <name evidence="11" type="ORF">BKE38_18135</name>
</gene>
<dbReference type="Gene3D" id="6.10.340.10">
    <property type="match status" value="1"/>
</dbReference>
<dbReference type="InterPro" id="IPR000727">
    <property type="entry name" value="T_SNARE_dom"/>
</dbReference>
<sequence length="653" mass="67221">MPFQSLRARMVLAILGASLGASLLLTLVGALQRDASEEQDLARRMVQLRQSLMLSLAEEERLAASIGSAVARVPAVAAAVRDGDKAALRAGTAALFQDMAQRFGRVILTFADGQGTVMLRAHDPAASGDNYRDRRTTVREALSRAALVTGLEPGRDNVSVFAVAPVTEGGRVVGVVDLGMAIGDSLAERMKALSGAEVAVYRLAAGSLTRIGSTTGGQGLLPEAQLRAGLQAAQAETVAWRGARMRVATEALRGIDGQPLGLIEYGINIEARLAAGDRTDRDALLITAGTALMALLLGLWLAARLARPLVALAETARRLANGQTALEVPGRARRDEIGAVAQAMEVLRQGTAEAETMRADQARQRQQAEAERRQATLDLAGQVEARIGAVSEELAQSATRLQRSATALLASIETVGSRGAGAAQGAELASSNVQTVAAAAEELNAAIAEITRQVAEAASVARRALERSEAADGTVRQLSSSSERIGEVVQLIGDIAGQTNLLALNATIEAARAGEAGKGFAVVASEVKNLAAQTAKATEEISAQIAGMQQAAQQAASAIGGIAGVIAEVDHIAGSIAAAVEQQGAATKEIARNVQEAADGTTRVTREVEGVSSAAAGAAEAAAGLDRLGRDLGEQGGALRSELQALLAQMRAA</sequence>
<evidence type="ECO:0000259" key="8">
    <source>
        <dbReference type="PROSITE" id="PS50111"/>
    </source>
</evidence>
<keyword evidence="6" id="KW-0175">Coiled coil</keyword>
<dbReference type="Pfam" id="PF00015">
    <property type="entry name" value="MCPsignal"/>
    <property type="match status" value="1"/>
</dbReference>